<gene>
    <name evidence="1" type="ORF">N7539_006381</name>
</gene>
<evidence type="ECO:0000313" key="1">
    <source>
        <dbReference type="EMBL" id="KAJ5482935.1"/>
    </source>
</evidence>
<sequence>MLMINAEPSKALGEKPDEIDQPLAAKSAAQRCARLAGPYVGHQHPAISYHSAAELTRYTKSTLHGRIFVQRSAFGVCTSVSLVNALQRSKYVMRLETRKGGKAERLLVGYP</sequence>
<protein>
    <submittedName>
        <fullName evidence="1">Uncharacterized protein</fullName>
    </submittedName>
</protein>
<proteinExistence type="predicted"/>
<dbReference type="AlphaFoldDB" id="A0A9X0BT74"/>
<reference evidence="1" key="1">
    <citation type="submission" date="2022-12" db="EMBL/GenBank/DDBJ databases">
        <authorList>
            <person name="Petersen C."/>
        </authorList>
    </citation>
    <scope>NUCLEOTIDE SEQUENCE</scope>
    <source>
        <strain evidence="1">IBT 30728</strain>
    </source>
</reference>
<dbReference type="EMBL" id="JAPWDQ010000008">
    <property type="protein sequence ID" value="KAJ5482935.1"/>
    <property type="molecule type" value="Genomic_DNA"/>
</dbReference>
<name>A0A9X0BT74_9EURO</name>
<keyword evidence="2" id="KW-1185">Reference proteome</keyword>
<comment type="caution">
    <text evidence="1">The sequence shown here is derived from an EMBL/GenBank/DDBJ whole genome shotgun (WGS) entry which is preliminary data.</text>
</comment>
<dbReference type="GeneID" id="81626232"/>
<accession>A0A9X0BT74</accession>
<reference evidence="1" key="2">
    <citation type="journal article" date="2023" name="IMA Fungus">
        <title>Comparative genomic study of the Penicillium genus elucidates a diverse pangenome and 15 lateral gene transfer events.</title>
        <authorList>
            <person name="Petersen C."/>
            <person name="Sorensen T."/>
            <person name="Nielsen M.R."/>
            <person name="Sondergaard T.E."/>
            <person name="Sorensen J.L."/>
            <person name="Fitzpatrick D.A."/>
            <person name="Frisvad J.C."/>
            <person name="Nielsen K.L."/>
        </authorList>
    </citation>
    <scope>NUCLEOTIDE SEQUENCE</scope>
    <source>
        <strain evidence="1">IBT 30728</strain>
    </source>
</reference>
<dbReference type="Proteomes" id="UP001148312">
    <property type="component" value="Unassembled WGS sequence"/>
</dbReference>
<dbReference type="RefSeq" id="XP_056788907.1">
    <property type="nucleotide sequence ID" value="XM_056935983.1"/>
</dbReference>
<evidence type="ECO:0000313" key="2">
    <source>
        <dbReference type="Proteomes" id="UP001148312"/>
    </source>
</evidence>
<organism evidence="1 2">
    <name type="scientific">Penicillium diatomitis</name>
    <dbReference type="NCBI Taxonomy" id="2819901"/>
    <lineage>
        <taxon>Eukaryota</taxon>
        <taxon>Fungi</taxon>
        <taxon>Dikarya</taxon>
        <taxon>Ascomycota</taxon>
        <taxon>Pezizomycotina</taxon>
        <taxon>Eurotiomycetes</taxon>
        <taxon>Eurotiomycetidae</taxon>
        <taxon>Eurotiales</taxon>
        <taxon>Aspergillaceae</taxon>
        <taxon>Penicillium</taxon>
    </lineage>
</organism>